<comment type="caution">
    <text evidence="2">The sequence shown here is derived from an EMBL/GenBank/DDBJ whole genome shotgun (WGS) entry which is preliminary data.</text>
</comment>
<proteinExistence type="predicted"/>
<evidence type="ECO:0000313" key="2">
    <source>
        <dbReference type="EMBL" id="KXH46448.1"/>
    </source>
</evidence>
<dbReference type="EMBL" id="JEMN01001146">
    <property type="protein sequence ID" value="KXH46448.1"/>
    <property type="molecule type" value="Genomic_DNA"/>
</dbReference>
<protein>
    <submittedName>
        <fullName evidence="2">Uncharacterized protein</fullName>
    </submittedName>
</protein>
<feature type="chain" id="PRO_5007803653" evidence="1">
    <location>
        <begin position="24"/>
        <end position="72"/>
    </location>
</feature>
<sequence length="72" mass="7884">MHYFKFLTLFAAMAAAAPTPVTGGIDEVVVKRDRHPEGVSGKISARQCLAETDSLEPDTCYNWIKRDEASVA</sequence>
<dbReference type="Proteomes" id="UP000070054">
    <property type="component" value="Unassembled WGS sequence"/>
</dbReference>
<accession>A0A135TEA7</accession>
<reference evidence="2 3" key="1">
    <citation type="submission" date="2014-02" db="EMBL/GenBank/DDBJ databases">
        <title>The genome sequence of Colletotrichum nymphaeae SA-01.</title>
        <authorList>
            <person name="Baroncelli R."/>
            <person name="Thon M.R."/>
        </authorList>
    </citation>
    <scope>NUCLEOTIDE SEQUENCE [LARGE SCALE GENOMIC DNA]</scope>
    <source>
        <strain evidence="2 3">SA-01</strain>
    </source>
</reference>
<evidence type="ECO:0000256" key="1">
    <source>
        <dbReference type="SAM" id="SignalP"/>
    </source>
</evidence>
<keyword evidence="1" id="KW-0732">Signal</keyword>
<keyword evidence="3" id="KW-1185">Reference proteome</keyword>
<gene>
    <name evidence="2" type="ORF">CNYM01_08478</name>
</gene>
<name>A0A135TEA7_9PEZI</name>
<feature type="signal peptide" evidence="1">
    <location>
        <begin position="1"/>
        <end position="23"/>
    </location>
</feature>
<organism evidence="2 3">
    <name type="scientific">Colletotrichum nymphaeae SA-01</name>
    <dbReference type="NCBI Taxonomy" id="1460502"/>
    <lineage>
        <taxon>Eukaryota</taxon>
        <taxon>Fungi</taxon>
        <taxon>Dikarya</taxon>
        <taxon>Ascomycota</taxon>
        <taxon>Pezizomycotina</taxon>
        <taxon>Sordariomycetes</taxon>
        <taxon>Hypocreomycetidae</taxon>
        <taxon>Glomerellales</taxon>
        <taxon>Glomerellaceae</taxon>
        <taxon>Colletotrichum</taxon>
        <taxon>Colletotrichum acutatum species complex</taxon>
    </lineage>
</organism>
<dbReference type="AlphaFoldDB" id="A0A135TEA7"/>
<evidence type="ECO:0000313" key="3">
    <source>
        <dbReference type="Proteomes" id="UP000070054"/>
    </source>
</evidence>